<dbReference type="PROSITE" id="PS50113">
    <property type="entry name" value="PAC"/>
    <property type="match status" value="1"/>
</dbReference>
<evidence type="ECO:0000313" key="7">
    <source>
        <dbReference type="Proteomes" id="UP000003781"/>
    </source>
</evidence>
<dbReference type="FunFam" id="3.30.70.270:FF:000001">
    <property type="entry name" value="Diguanylate cyclase domain protein"/>
    <property type="match status" value="1"/>
</dbReference>
<keyword evidence="1" id="KW-0175">Coiled coil</keyword>
<evidence type="ECO:0000259" key="3">
    <source>
        <dbReference type="PROSITE" id="PS50113"/>
    </source>
</evidence>
<dbReference type="CDD" id="cd01948">
    <property type="entry name" value="EAL"/>
    <property type="match status" value="1"/>
</dbReference>
<dbReference type="InterPro" id="IPR052155">
    <property type="entry name" value="Biofilm_reg_signaling"/>
</dbReference>
<protein>
    <submittedName>
        <fullName evidence="6">Putative diguanylate cyclase/phosphodiesterase (GGDEF &amp; EAL domains) with PAS/PAC sensor(S)</fullName>
    </submittedName>
</protein>
<dbReference type="Pfam" id="PF08447">
    <property type="entry name" value="PAS_3"/>
    <property type="match status" value="1"/>
</dbReference>
<dbReference type="SMART" id="SM00267">
    <property type="entry name" value="GGDEF"/>
    <property type="match status" value="1"/>
</dbReference>
<proteinExistence type="predicted"/>
<dbReference type="InterPro" id="IPR013655">
    <property type="entry name" value="PAS_fold_3"/>
</dbReference>
<dbReference type="NCBIfam" id="TIGR00254">
    <property type="entry name" value="GGDEF"/>
    <property type="match status" value="1"/>
</dbReference>
<dbReference type="SMART" id="SM00052">
    <property type="entry name" value="EAL"/>
    <property type="match status" value="1"/>
</dbReference>
<feature type="domain" description="PAC" evidence="3">
    <location>
        <begin position="150"/>
        <end position="202"/>
    </location>
</feature>
<dbReference type="PANTHER" id="PTHR44757">
    <property type="entry name" value="DIGUANYLATE CYCLASE DGCP"/>
    <property type="match status" value="1"/>
</dbReference>
<dbReference type="RefSeq" id="WP_008276878.1">
    <property type="nucleotide sequence ID" value="NZ_AAXW01000032.1"/>
</dbReference>
<dbReference type="CDD" id="cd01949">
    <property type="entry name" value="GGDEF"/>
    <property type="match status" value="1"/>
</dbReference>
<feature type="domain" description="EAL" evidence="4">
    <location>
        <begin position="382"/>
        <end position="638"/>
    </location>
</feature>
<dbReference type="AlphaFoldDB" id="A3IU23"/>
<evidence type="ECO:0000313" key="6">
    <source>
        <dbReference type="EMBL" id="EAZ89997.1"/>
    </source>
</evidence>
<dbReference type="SUPFAM" id="SSF141868">
    <property type="entry name" value="EAL domain-like"/>
    <property type="match status" value="1"/>
</dbReference>
<dbReference type="PROSITE" id="PS50112">
    <property type="entry name" value="PAS"/>
    <property type="match status" value="1"/>
</dbReference>
<dbReference type="Gene3D" id="3.20.20.450">
    <property type="entry name" value="EAL domain"/>
    <property type="match status" value="1"/>
</dbReference>
<dbReference type="InterPro" id="IPR001633">
    <property type="entry name" value="EAL_dom"/>
</dbReference>
<dbReference type="PROSITE" id="PS50887">
    <property type="entry name" value="GGDEF"/>
    <property type="match status" value="1"/>
</dbReference>
<feature type="domain" description="PAS" evidence="2">
    <location>
        <begin position="75"/>
        <end position="148"/>
    </location>
</feature>
<dbReference type="Pfam" id="PF00563">
    <property type="entry name" value="EAL"/>
    <property type="match status" value="1"/>
</dbReference>
<dbReference type="Pfam" id="PF00990">
    <property type="entry name" value="GGDEF"/>
    <property type="match status" value="1"/>
</dbReference>
<keyword evidence="7" id="KW-1185">Reference proteome</keyword>
<feature type="domain" description="GGDEF" evidence="5">
    <location>
        <begin position="235"/>
        <end position="373"/>
    </location>
</feature>
<dbReference type="CDD" id="cd00130">
    <property type="entry name" value="PAS"/>
    <property type="match status" value="1"/>
</dbReference>
<dbReference type="PANTHER" id="PTHR44757:SF2">
    <property type="entry name" value="BIOFILM ARCHITECTURE MAINTENANCE PROTEIN MBAA"/>
    <property type="match status" value="1"/>
</dbReference>
<dbReference type="SUPFAM" id="SSF55073">
    <property type="entry name" value="Nucleotide cyclase"/>
    <property type="match status" value="1"/>
</dbReference>
<dbReference type="OrthoDB" id="415447at2"/>
<dbReference type="InterPro" id="IPR000014">
    <property type="entry name" value="PAS"/>
</dbReference>
<dbReference type="Gene3D" id="3.30.70.270">
    <property type="match status" value="1"/>
</dbReference>
<dbReference type="Gene3D" id="3.30.450.20">
    <property type="entry name" value="PAS domain"/>
    <property type="match status" value="1"/>
</dbReference>
<dbReference type="InterPro" id="IPR035965">
    <property type="entry name" value="PAS-like_dom_sf"/>
</dbReference>
<sequence>MAQENSISINSHLVSVETLIAEHAKKLDQAKKHLQQLTIHLDQLTHTNIELSEDIHNCQKLDEELRMNEQALRLSQKRLHSILGSIDDVVWSIVPQTNQILYLNHATETVYGRPITDFLDNLNLWTEIIYPDDQQRVKESQQLLYKTGIQDIEYRILWPNQTIHWIRVRSRLIKDNQENPIRIDGLTTEITEHKQIKEQLRHDALHDNLTGLPNRTLLMDRLEQGLKRCQRDDNRRFAVLFLDLDRFKLINDSLGHLTGDQLLIVLSHRFSQCLRAEDTLSRLGGDEFVILLENLSNIDEAIAIADRIHNILKEPILLQSEEIFISVSIGIVFGGEKPVYNNPDQVAELLRDADTAMYRAKAKGPGTSEVFQPSMHTHVVKRLQVANELQKAIEREEFIVYYQPIISLESDRIDGFEALVRWQHQEKGLIAPTDFIPIAEETEAILKIDKWVLRHACTQLGLWQQQFPNIQPLTMSVNLSSKHLTKPDFIEVLDKILAETGLREKSLKLEITESFVMEQSPTVLDILDEIKQRKIELCLDDFGTGYSSLSYLDCFSFNILKIDRSFIKRLVGENDKCEMIKAIVNLAVTLNMKVVAEGVETNVQRDKLKALKCSYGQGYGLFPPLDSQTISRLLEKQNTIIDQ</sequence>
<dbReference type="InterPro" id="IPR043128">
    <property type="entry name" value="Rev_trsase/Diguanyl_cyclase"/>
</dbReference>
<dbReference type="eggNOG" id="COG5001">
    <property type="taxonomic scope" value="Bacteria"/>
</dbReference>
<dbReference type="SMART" id="SM00091">
    <property type="entry name" value="PAS"/>
    <property type="match status" value="1"/>
</dbReference>
<dbReference type="SUPFAM" id="SSF55785">
    <property type="entry name" value="PYP-like sensor domain (PAS domain)"/>
    <property type="match status" value="1"/>
</dbReference>
<dbReference type="InterPro" id="IPR029787">
    <property type="entry name" value="Nucleotide_cyclase"/>
</dbReference>
<dbReference type="InterPro" id="IPR000160">
    <property type="entry name" value="GGDEF_dom"/>
</dbReference>
<dbReference type="InterPro" id="IPR035919">
    <property type="entry name" value="EAL_sf"/>
</dbReference>
<accession>A3IU23</accession>
<dbReference type="NCBIfam" id="TIGR00229">
    <property type="entry name" value="sensory_box"/>
    <property type="match status" value="1"/>
</dbReference>
<dbReference type="Proteomes" id="UP000003781">
    <property type="component" value="Unassembled WGS sequence"/>
</dbReference>
<gene>
    <name evidence="6" type="ORF">CY0110_20680</name>
</gene>
<evidence type="ECO:0000256" key="1">
    <source>
        <dbReference type="SAM" id="Coils"/>
    </source>
</evidence>
<evidence type="ECO:0000259" key="5">
    <source>
        <dbReference type="PROSITE" id="PS50887"/>
    </source>
</evidence>
<evidence type="ECO:0000259" key="2">
    <source>
        <dbReference type="PROSITE" id="PS50112"/>
    </source>
</evidence>
<name>A3IU23_9CHRO</name>
<dbReference type="InterPro" id="IPR000700">
    <property type="entry name" value="PAS-assoc_C"/>
</dbReference>
<evidence type="ECO:0000259" key="4">
    <source>
        <dbReference type="PROSITE" id="PS50883"/>
    </source>
</evidence>
<organism evidence="6 7">
    <name type="scientific">Crocosphaera chwakensis CCY0110</name>
    <dbReference type="NCBI Taxonomy" id="391612"/>
    <lineage>
        <taxon>Bacteria</taxon>
        <taxon>Bacillati</taxon>
        <taxon>Cyanobacteriota</taxon>
        <taxon>Cyanophyceae</taxon>
        <taxon>Oscillatoriophycideae</taxon>
        <taxon>Chroococcales</taxon>
        <taxon>Aphanothecaceae</taxon>
        <taxon>Crocosphaera</taxon>
        <taxon>Crocosphaera chwakensis</taxon>
    </lineage>
</organism>
<dbReference type="PROSITE" id="PS50883">
    <property type="entry name" value="EAL"/>
    <property type="match status" value="1"/>
</dbReference>
<reference evidence="6 7" key="1">
    <citation type="submission" date="2007-03" db="EMBL/GenBank/DDBJ databases">
        <authorList>
            <person name="Stal L."/>
            <person name="Ferriera S."/>
            <person name="Johnson J."/>
            <person name="Kravitz S."/>
            <person name="Beeson K."/>
            <person name="Sutton G."/>
            <person name="Rogers Y.-H."/>
            <person name="Friedman R."/>
            <person name="Frazier M."/>
            <person name="Venter J.C."/>
        </authorList>
    </citation>
    <scope>NUCLEOTIDE SEQUENCE [LARGE SCALE GENOMIC DNA]</scope>
    <source>
        <strain evidence="6 7">CCY0110</strain>
    </source>
</reference>
<dbReference type="EMBL" id="AAXW01000032">
    <property type="protein sequence ID" value="EAZ89997.1"/>
    <property type="molecule type" value="Genomic_DNA"/>
</dbReference>
<feature type="coiled-coil region" evidence="1">
    <location>
        <begin position="20"/>
        <end position="47"/>
    </location>
</feature>
<comment type="caution">
    <text evidence="6">The sequence shown here is derived from an EMBL/GenBank/DDBJ whole genome shotgun (WGS) entry which is preliminary data.</text>
</comment>